<reference evidence="1" key="1">
    <citation type="submission" date="2023-07" db="EMBL/GenBank/DDBJ databases">
        <authorList>
            <consortium name="AG Swart"/>
            <person name="Singh M."/>
            <person name="Singh A."/>
            <person name="Seah K."/>
            <person name="Emmerich C."/>
        </authorList>
    </citation>
    <scope>NUCLEOTIDE SEQUENCE</scope>
    <source>
        <strain evidence="1">DP1</strain>
    </source>
</reference>
<gene>
    <name evidence="1" type="ORF">ECRASSUSDP1_LOCUS16671</name>
</gene>
<comment type="caution">
    <text evidence="1">The sequence shown here is derived from an EMBL/GenBank/DDBJ whole genome shotgun (WGS) entry which is preliminary data.</text>
</comment>
<dbReference type="AlphaFoldDB" id="A0AAD1XME8"/>
<accession>A0AAD1XME8</accession>
<dbReference type="EMBL" id="CAMPGE010016772">
    <property type="protein sequence ID" value="CAI2375309.1"/>
    <property type="molecule type" value="Genomic_DNA"/>
</dbReference>
<keyword evidence="2" id="KW-1185">Reference proteome</keyword>
<proteinExistence type="predicted"/>
<protein>
    <submittedName>
        <fullName evidence="1">Uncharacterized protein</fullName>
    </submittedName>
</protein>
<sequence>MNSTYKYSKIARYWDNIFGSKKKNSTNEDFLKYAKKVSLLNKCIIQDLHEQISWSDSDLQQELIQKIFHEREDELSEFKKNLQMKSLPINSEIQAELDYLTDSEMIDFSVGKFNVPDLPHLPSPLEYPCYLALSLNITDSTITCLLQAVAEDFLAPGHHVLLTYCRKTGQKLFMLQ</sequence>
<name>A0AAD1XME8_EUPCR</name>
<evidence type="ECO:0000313" key="2">
    <source>
        <dbReference type="Proteomes" id="UP001295684"/>
    </source>
</evidence>
<evidence type="ECO:0000313" key="1">
    <source>
        <dbReference type="EMBL" id="CAI2375309.1"/>
    </source>
</evidence>
<dbReference type="Proteomes" id="UP001295684">
    <property type="component" value="Unassembled WGS sequence"/>
</dbReference>
<organism evidence="1 2">
    <name type="scientific">Euplotes crassus</name>
    <dbReference type="NCBI Taxonomy" id="5936"/>
    <lineage>
        <taxon>Eukaryota</taxon>
        <taxon>Sar</taxon>
        <taxon>Alveolata</taxon>
        <taxon>Ciliophora</taxon>
        <taxon>Intramacronucleata</taxon>
        <taxon>Spirotrichea</taxon>
        <taxon>Hypotrichia</taxon>
        <taxon>Euplotida</taxon>
        <taxon>Euplotidae</taxon>
        <taxon>Moneuplotes</taxon>
    </lineage>
</organism>